<gene>
    <name evidence="4" type="ORF">DES41_109299</name>
</gene>
<keyword evidence="5" id="KW-1185">Reference proteome</keyword>
<evidence type="ECO:0000259" key="3">
    <source>
        <dbReference type="SMART" id="SM01119"/>
    </source>
</evidence>
<dbReference type="Proteomes" id="UP000252884">
    <property type="component" value="Unassembled WGS sequence"/>
</dbReference>
<dbReference type="Pfam" id="PF01168">
    <property type="entry name" value="Ala_racemase_N"/>
    <property type="match status" value="1"/>
</dbReference>
<dbReference type="Pfam" id="PF14031">
    <property type="entry name" value="D-ser_dehydrat"/>
    <property type="match status" value="1"/>
</dbReference>
<organism evidence="4 5">
    <name type="scientific">Pseudorhodoferax soli</name>
    <dbReference type="NCBI Taxonomy" id="545864"/>
    <lineage>
        <taxon>Bacteria</taxon>
        <taxon>Pseudomonadati</taxon>
        <taxon>Pseudomonadota</taxon>
        <taxon>Betaproteobacteria</taxon>
        <taxon>Burkholderiales</taxon>
        <taxon>Comamonadaceae</taxon>
    </lineage>
</organism>
<dbReference type="GO" id="GO:0036088">
    <property type="term" value="P:D-serine catabolic process"/>
    <property type="evidence" value="ECO:0007669"/>
    <property type="project" value="TreeGrafter"/>
</dbReference>
<keyword evidence="2" id="KW-0456">Lyase</keyword>
<feature type="domain" description="D-serine dehydratase-like" evidence="3">
    <location>
        <begin position="290"/>
        <end position="380"/>
    </location>
</feature>
<dbReference type="InterPro" id="IPR029066">
    <property type="entry name" value="PLP-binding_barrel"/>
</dbReference>
<dbReference type="CDD" id="cd06819">
    <property type="entry name" value="PLPDE_III_LS_D-TA"/>
    <property type="match status" value="1"/>
</dbReference>
<dbReference type="SUPFAM" id="SSF51419">
    <property type="entry name" value="PLP-binding barrel"/>
    <property type="match status" value="1"/>
</dbReference>
<dbReference type="AlphaFoldDB" id="A0A368XK72"/>
<evidence type="ECO:0000256" key="1">
    <source>
        <dbReference type="ARBA" id="ARBA00005323"/>
    </source>
</evidence>
<dbReference type="EMBL" id="QPJK01000009">
    <property type="protein sequence ID" value="RCW67576.1"/>
    <property type="molecule type" value="Genomic_DNA"/>
</dbReference>
<protein>
    <submittedName>
        <fullName evidence="4">D-serine deaminase-like pyridoxal phosphate-dependent protein</fullName>
    </submittedName>
</protein>
<dbReference type="SMART" id="SM01119">
    <property type="entry name" value="D-ser_dehydrat"/>
    <property type="match status" value="1"/>
</dbReference>
<comment type="similarity">
    <text evidence="1">Belongs to the DSD1 family.</text>
</comment>
<dbReference type="InterPro" id="IPR001608">
    <property type="entry name" value="Ala_racemase_N"/>
</dbReference>
<comment type="caution">
    <text evidence="4">The sequence shown here is derived from an EMBL/GenBank/DDBJ whole genome shotgun (WGS) entry which is preliminary data.</text>
</comment>
<proteinExistence type="inferred from homology"/>
<accession>A0A368XK72</accession>
<evidence type="ECO:0000313" key="5">
    <source>
        <dbReference type="Proteomes" id="UP000252884"/>
    </source>
</evidence>
<dbReference type="GO" id="GO:0008721">
    <property type="term" value="F:D-serine ammonia-lyase activity"/>
    <property type="evidence" value="ECO:0007669"/>
    <property type="project" value="TreeGrafter"/>
</dbReference>
<dbReference type="InterPro" id="IPR042208">
    <property type="entry name" value="D-ser_dehydrat-like_sf"/>
</dbReference>
<reference evidence="4 5" key="1">
    <citation type="submission" date="2018-07" db="EMBL/GenBank/DDBJ databases">
        <title>Genomic Encyclopedia of Type Strains, Phase IV (KMG-IV): sequencing the most valuable type-strain genomes for metagenomic binning, comparative biology and taxonomic classification.</title>
        <authorList>
            <person name="Goeker M."/>
        </authorList>
    </citation>
    <scope>NUCLEOTIDE SEQUENCE [LARGE SCALE GENOMIC DNA]</scope>
    <source>
        <strain evidence="4 5">DSM 21634</strain>
    </source>
</reference>
<dbReference type="Gene3D" id="3.20.20.10">
    <property type="entry name" value="Alanine racemase"/>
    <property type="match status" value="1"/>
</dbReference>
<dbReference type="PANTHER" id="PTHR28004">
    <property type="entry name" value="ZGC:162816-RELATED"/>
    <property type="match status" value="1"/>
</dbReference>
<dbReference type="Gene3D" id="2.40.37.20">
    <property type="entry name" value="D-serine dehydratase-like domain"/>
    <property type="match status" value="1"/>
</dbReference>
<dbReference type="PANTHER" id="PTHR28004:SF2">
    <property type="entry name" value="D-SERINE DEHYDRATASE"/>
    <property type="match status" value="1"/>
</dbReference>
<evidence type="ECO:0000256" key="2">
    <source>
        <dbReference type="ARBA" id="ARBA00023239"/>
    </source>
</evidence>
<name>A0A368XK72_9BURK</name>
<sequence>MSAARPPEGARTAGEAEGFPMYAAARTGDAVADIDTPALVLDLDAMERNIARMAAFARQHGVRWRPHAKMHKCAVLALRLVAAGAVGACVQKTAEAEALAAAGVQDLYISNEVVAPAKLARVALLARSLQQRGGRLAIAVDSPEGVDRLAAALAGAQDAIDVFVEIDVGQGRCGLPPGPEAVQLARRIGAAPQLRFAGLQAYHGKAQHLRSAEDRRAAMAAVLLLVRDQLDAFAEAGLAVPLVTGAGTGSMAHEAGSGIYGELQAGSFLFMDADYAGNDTDPAQPVFEHALFVKSQVISRNARHAVCDAGHKSHAIDSGLPLVHRPEGGAPWRYANGGDEHGVLHADDGQPLPALGQAVWLIPGHCDPTVNLHDTLVGVRGGLLQGRVEELLRVDARGALA</sequence>
<dbReference type="InterPro" id="IPR026956">
    <property type="entry name" value="D-ser_dehydrat-like_dom"/>
</dbReference>
<evidence type="ECO:0000313" key="4">
    <source>
        <dbReference type="EMBL" id="RCW67576.1"/>
    </source>
</evidence>
<dbReference type="InterPro" id="IPR051466">
    <property type="entry name" value="D-amino_acid_metab_enzyme"/>
</dbReference>